<comment type="caution">
    <text evidence="1">The sequence shown here is derived from an EMBL/GenBank/DDBJ whole genome shotgun (WGS) entry which is preliminary data.</text>
</comment>
<sequence length="87" mass="9631">MLQSLQAASHTPAHLQLDPPRWWEFTNYLVSSSPLAARPGREILANGFSPVQSWLRLNLTALALSPRSFVTRSMDFTTPSPIPKIGS</sequence>
<dbReference type="AlphaFoldDB" id="A0A1G4AUE3"/>
<dbReference type="EMBL" id="MJBS01000139">
    <property type="protein sequence ID" value="OHE92721.1"/>
    <property type="molecule type" value="Genomic_DNA"/>
</dbReference>
<dbReference type="OrthoDB" id="10391251at2759"/>
<dbReference type="RefSeq" id="XP_022469889.1">
    <property type="nucleotide sequence ID" value="XM_022623624.1"/>
</dbReference>
<organism evidence="1 2">
    <name type="scientific">Colletotrichum orchidophilum</name>
    <dbReference type="NCBI Taxonomy" id="1209926"/>
    <lineage>
        <taxon>Eukaryota</taxon>
        <taxon>Fungi</taxon>
        <taxon>Dikarya</taxon>
        <taxon>Ascomycota</taxon>
        <taxon>Pezizomycotina</taxon>
        <taxon>Sordariomycetes</taxon>
        <taxon>Hypocreomycetidae</taxon>
        <taxon>Glomerellales</taxon>
        <taxon>Glomerellaceae</taxon>
        <taxon>Colletotrichum</taxon>
    </lineage>
</organism>
<name>A0A1G4AUE3_9PEZI</name>
<keyword evidence="2" id="KW-1185">Reference proteome</keyword>
<evidence type="ECO:0000313" key="2">
    <source>
        <dbReference type="Proteomes" id="UP000176998"/>
    </source>
</evidence>
<gene>
    <name evidence="1" type="ORF">CORC01_12002</name>
</gene>
<reference evidence="1 2" key="1">
    <citation type="submission" date="2016-09" db="EMBL/GenBank/DDBJ databases">
        <authorList>
            <person name="Capua I."/>
            <person name="De Benedictis P."/>
            <person name="Joannis T."/>
            <person name="Lombin L.H."/>
            <person name="Cattoli G."/>
        </authorList>
    </citation>
    <scope>NUCLEOTIDE SEQUENCE [LARGE SCALE GENOMIC DNA]</scope>
    <source>
        <strain evidence="1 2">IMI 309357</strain>
    </source>
</reference>
<evidence type="ECO:0000313" key="1">
    <source>
        <dbReference type="EMBL" id="OHE92721.1"/>
    </source>
</evidence>
<protein>
    <submittedName>
        <fullName evidence="1">Uncharacterized protein</fullName>
    </submittedName>
</protein>
<accession>A0A1G4AUE3</accession>
<dbReference type="Proteomes" id="UP000176998">
    <property type="component" value="Unassembled WGS sequence"/>
</dbReference>
<proteinExistence type="predicted"/>
<dbReference type="GeneID" id="34565134"/>